<dbReference type="InterPro" id="IPR044730">
    <property type="entry name" value="RNase_H-like_dom_plant"/>
</dbReference>
<dbReference type="InterPro" id="IPR002156">
    <property type="entry name" value="RNaseH_domain"/>
</dbReference>
<dbReference type="InterPro" id="IPR036397">
    <property type="entry name" value="RNaseH_sf"/>
</dbReference>
<dbReference type="InterPro" id="IPR012337">
    <property type="entry name" value="RNaseH-like_sf"/>
</dbReference>
<reference evidence="2 3" key="1">
    <citation type="submission" date="2024-11" db="EMBL/GenBank/DDBJ databases">
        <title>A near-complete genome assembly of Cinchona calisaya.</title>
        <authorList>
            <person name="Lian D.C."/>
            <person name="Zhao X.W."/>
            <person name="Wei L."/>
        </authorList>
    </citation>
    <scope>NUCLEOTIDE SEQUENCE [LARGE SCALE GENOMIC DNA]</scope>
    <source>
        <tissue evidence="2">Nenye</tissue>
    </source>
</reference>
<comment type="caution">
    <text evidence="2">The sequence shown here is derived from an EMBL/GenBank/DDBJ whole genome shotgun (WGS) entry which is preliminary data.</text>
</comment>
<dbReference type="AlphaFoldDB" id="A0ABD3B1X2"/>
<name>A0ABD3B1X2_9GENT</name>
<gene>
    <name evidence="2" type="ORF">ACH5RR_000891</name>
</gene>
<accession>A0ABD3B1X2</accession>
<dbReference type="Pfam" id="PF13456">
    <property type="entry name" value="RVT_3"/>
    <property type="match status" value="1"/>
</dbReference>
<dbReference type="PANTHER" id="PTHR47723">
    <property type="entry name" value="OS05G0353850 PROTEIN"/>
    <property type="match status" value="1"/>
</dbReference>
<dbReference type="CDD" id="cd06222">
    <property type="entry name" value="RNase_H_like"/>
    <property type="match status" value="1"/>
</dbReference>
<evidence type="ECO:0000259" key="1">
    <source>
        <dbReference type="Pfam" id="PF13456"/>
    </source>
</evidence>
<dbReference type="InterPro" id="IPR053151">
    <property type="entry name" value="RNase_H-like"/>
</dbReference>
<feature type="domain" description="RNase H type-1" evidence="1">
    <location>
        <begin position="15"/>
        <end position="111"/>
    </location>
</feature>
<sequence length="126" mass="13916">MVCWSSSTQGKIKLNVDGSFISSIGLARGGGLIHSSSSSLLAGFACFFKHKTIMKDELLALIKGLQVSMDKNFFEVTIESDSQVFCHMILGCKSYSWKLDALICHAKYHISKGLLSFIMFIEKLTV</sequence>
<dbReference type="Proteomes" id="UP001630127">
    <property type="component" value="Unassembled WGS sequence"/>
</dbReference>
<proteinExistence type="predicted"/>
<evidence type="ECO:0000313" key="3">
    <source>
        <dbReference type="Proteomes" id="UP001630127"/>
    </source>
</evidence>
<organism evidence="2 3">
    <name type="scientific">Cinchona calisaya</name>
    <dbReference type="NCBI Taxonomy" id="153742"/>
    <lineage>
        <taxon>Eukaryota</taxon>
        <taxon>Viridiplantae</taxon>
        <taxon>Streptophyta</taxon>
        <taxon>Embryophyta</taxon>
        <taxon>Tracheophyta</taxon>
        <taxon>Spermatophyta</taxon>
        <taxon>Magnoliopsida</taxon>
        <taxon>eudicotyledons</taxon>
        <taxon>Gunneridae</taxon>
        <taxon>Pentapetalae</taxon>
        <taxon>asterids</taxon>
        <taxon>lamiids</taxon>
        <taxon>Gentianales</taxon>
        <taxon>Rubiaceae</taxon>
        <taxon>Cinchonoideae</taxon>
        <taxon>Cinchoneae</taxon>
        <taxon>Cinchona</taxon>
    </lineage>
</organism>
<dbReference type="PANTHER" id="PTHR47723:SF19">
    <property type="entry name" value="POLYNUCLEOTIDYL TRANSFERASE, RIBONUCLEASE H-LIKE SUPERFAMILY PROTEIN"/>
    <property type="match status" value="1"/>
</dbReference>
<keyword evidence="3" id="KW-1185">Reference proteome</keyword>
<protein>
    <recommendedName>
        <fullName evidence="1">RNase H type-1 domain-containing protein</fullName>
    </recommendedName>
</protein>
<evidence type="ECO:0000313" key="2">
    <source>
        <dbReference type="EMBL" id="KAL3537525.1"/>
    </source>
</evidence>
<dbReference type="EMBL" id="JBJUIK010000001">
    <property type="protein sequence ID" value="KAL3537525.1"/>
    <property type="molecule type" value="Genomic_DNA"/>
</dbReference>
<dbReference type="Gene3D" id="3.30.420.10">
    <property type="entry name" value="Ribonuclease H-like superfamily/Ribonuclease H"/>
    <property type="match status" value="1"/>
</dbReference>
<dbReference type="SUPFAM" id="SSF53098">
    <property type="entry name" value="Ribonuclease H-like"/>
    <property type="match status" value="1"/>
</dbReference>